<organism evidence="2 3">
    <name type="scientific">Lichenifustis flavocetrariae</name>
    <dbReference type="NCBI Taxonomy" id="2949735"/>
    <lineage>
        <taxon>Bacteria</taxon>
        <taxon>Pseudomonadati</taxon>
        <taxon>Pseudomonadota</taxon>
        <taxon>Alphaproteobacteria</taxon>
        <taxon>Hyphomicrobiales</taxon>
        <taxon>Lichenihabitantaceae</taxon>
        <taxon>Lichenifustis</taxon>
    </lineage>
</organism>
<keyword evidence="3" id="KW-1185">Reference proteome</keyword>
<feature type="domain" description="Carrier" evidence="1">
    <location>
        <begin position="11"/>
        <end position="89"/>
    </location>
</feature>
<dbReference type="AlphaFoldDB" id="A0AA41Z2Y7"/>
<dbReference type="InterPro" id="IPR009081">
    <property type="entry name" value="PP-bd_ACP"/>
</dbReference>
<reference evidence="2" key="1">
    <citation type="submission" date="2022-05" db="EMBL/GenBank/DDBJ databases">
        <authorList>
            <person name="Pankratov T."/>
        </authorList>
    </citation>
    <scope>NUCLEOTIDE SEQUENCE</scope>
    <source>
        <strain evidence="2">BP6-180914</strain>
    </source>
</reference>
<dbReference type="PROSITE" id="PS50075">
    <property type="entry name" value="CARRIER"/>
    <property type="match status" value="1"/>
</dbReference>
<gene>
    <name evidence="2" type="ORF">M8523_36040</name>
</gene>
<evidence type="ECO:0000313" key="3">
    <source>
        <dbReference type="Proteomes" id="UP001165667"/>
    </source>
</evidence>
<proteinExistence type="predicted"/>
<dbReference type="EMBL" id="JAMOIM010000125">
    <property type="protein sequence ID" value="MCW6513244.1"/>
    <property type="molecule type" value="Genomic_DNA"/>
</dbReference>
<dbReference type="InterPro" id="IPR036736">
    <property type="entry name" value="ACP-like_sf"/>
</dbReference>
<dbReference type="RefSeq" id="WP_282589615.1">
    <property type="nucleotide sequence ID" value="NZ_JAMOIM010000125.1"/>
</dbReference>
<comment type="caution">
    <text evidence="2">The sequence shown here is derived from an EMBL/GenBank/DDBJ whole genome shotgun (WGS) entry which is preliminary data.</text>
</comment>
<protein>
    <submittedName>
        <fullName evidence="2">Phosphopantetheine-binding protein</fullName>
    </submittedName>
</protein>
<dbReference type="SUPFAM" id="SSF47336">
    <property type="entry name" value="ACP-like"/>
    <property type="match status" value="1"/>
</dbReference>
<dbReference type="Proteomes" id="UP001165667">
    <property type="component" value="Unassembled WGS sequence"/>
</dbReference>
<sequence length="97" mass="10302">MTKPTSSELDQSIVEAITALVQDVMPKDSNLRLLGATDSLSDAGVSSLNLVNLMFAVEATFDIFIPPERVTAASFRSIDSIARMVQAIGIETKTSAA</sequence>
<dbReference type="Pfam" id="PF00550">
    <property type="entry name" value="PP-binding"/>
    <property type="match status" value="1"/>
</dbReference>
<evidence type="ECO:0000313" key="2">
    <source>
        <dbReference type="EMBL" id="MCW6513244.1"/>
    </source>
</evidence>
<accession>A0AA41Z2Y7</accession>
<name>A0AA41Z2Y7_9HYPH</name>
<evidence type="ECO:0000259" key="1">
    <source>
        <dbReference type="PROSITE" id="PS50075"/>
    </source>
</evidence>
<dbReference type="Gene3D" id="1.10.1200.10">
    <property type="entry name" value="ACP-like"/>
    <property type="match status" value="1"/>
</dbReference>